<dbReference type="OrthoDB" id="582337at2"/>
<evidence type="ECO:0000256" key="3">
    <source>
        <dbReference type="ARBA" id="ARBA00022989"/>
    </source>
</evidence>
<name>A0A1I1MGL9_9RHOB</name>
<evidence type="ECO:0000256" key="4">
    <source>
        <dbReference type="ARBA" id="ARBA00023136"/>
    </source>
</evidence>
<feature type="transmembrane region" description="Helical" evidence="5">
    <location>
        <begin position="55"/>
        <end position="76"/>
    </location>
</feature>
<sequence length="120" mass="13161">MTDKTELAEERTEWAEDRTVLANERTFAAWLHTSMAAIALAVGLKAVFAPTEPTWIAKSVASVFIAVSIILSTAALRQAIRTNRRLHSFAAKPQPLVVFRVITAVMMAGALLVGWLLWAL</sequence>
<keyword evidence="2 5" id="KW-0812">Transmembrane</keyword>
<feature type="transmembrane region" description="Helical" evidence="5">
    <location>
        <begin position="97"/>
        <end position="118"/>
    </location>
</feature>
<organism evidence="7 8">
    <name type="scientific">Tropicimonas isoalkanivorans</name>
    <dbReference type="NCBI Taxonomy" id="441112"/>
    <lineage>
        <taxon>Bacteria</taxon>
        <taxon>Pseudomonadati</taxon>
        <taxon>Pseudomonadota</taxon>
        <taxon>Alphaproteobacteria</taxon>
        <taxon>Rhodobacterales</taxon>
        <taxon>Roseobacteraceae</taxon>
        <taxon>Tropicimonas</taxon>
    </lineage>
</organism>
<evidence type="ECO:0000313" key="7">
    <source>
        <dbReference type="EMBL" id="SFC84507.1"/>
    </source>
</evidence>
<dbReference type="STRING" id="441112.SAMN04488094_11019"/>
<dbReference type="AlphaFoldDB" id="A0A1I1MGL9"/>
<evidence type="ECO:0000256" key="2">
    <source>
        <dbReference type="ARBA" id="ARBA00022692"/>
    </source>
</evidence>
<dbReference type="GO" id="GO:0012505">
    <property type="term" value="C:endomembrane system"/>
    <property type="evidence" value="ECO:0007669"/>
    <property type="project" value="UniProtKB-SubCell"/>
</dbReference>
<dbReference type="EMBL" id="FOLG01000010">
    <property type="protein sequence ID" value="SFC84507.1"/>
    <property type="molecule type" value="Genomic_DNA"/>
</dbReference>
<accession>A0A1I1MGL9</accession>
<protein>
    <submittedName>
        <fullName evidence="7">Putative membrane protein</fullName>
    </submittedName>
</protein>
<dbReference type="Pfam" id="PF02656">
    <property type="entry name" value="DUF202"/>
    <property type="match status" value="1"/>
</dbReference>
<evidence type="ECO:0000256" key="1">
    <source>
        <dbReference type="ARBA" id="ARBA00004127"/>
    </source>
</evidence>
<keyword evidence="8" id="KW-1185">Reference proteome</keyword>
<keyword evidence="3 5" id="KW-1133">Transmembrane helix</keyword>
<reference evidence="7 8" key="1">
    <citation type="submission" date="2016-10" db="EMBL/GenBank/DDBJ databases">
        <authorList>
            <person name="de Groot N.N."/>
        </authorList>
    </citation>
    <scope>NUCLEOTIDE SEQUENCE [LARGE SCALE GENOMIC DNA]</scope>
    <source>
        <strain evidence="7 8">DSM 19548</strain>
    </source>
</reference>
<evidence type="ECO:0000313" key="8">
    <source>
        <dbReference type="Proteomes" id="UP000198728"/>
    </source>
</evidence>
<evidence type="ECO:0000259" key="6">
    <source>
        <dbReference type="Pfam" id="PF02656"/>
    </source>
</evidence>
<gene>
    <name evidence="7" type="ORF">SAMN04488094_11019</name>
</gene>
<evidence type="ECO:0000256" key="5">
    <source>
        <dbReference type="SAM" id="Phobius"/>
    </source>
</evidence>
<dbReference type="Proteomes" id="UP000198728">
    <property type="component" value="Unassembled WGS sequence"/>
</dbReference>
<dbReference type="RefSeq" id="WP_093361605.1">
    <property type="nucleotide sequence ID" value="NZ_FOLG01000010.1"/>
</dbReference>
<feature type="transmembrane region" description="Helical" evidence="5">
    <location>
        <begin position="27"/>
        <end position="49"/>
    </location>
</feature>
<keyword evidence="4 5" id="KW-0472">Membrane</keyword>
<dbReference type="InterPro" id="IPR003807">
    <property type="entry name" value="DUF202"/>
</dbReference>
<proteinExistence type="predicted"/>
<comment type="subcellular location">
    <subcellularLocation>
        <location evidence="1">Endomembrane system</location>
        <topology evidence="1">Multi-pass membrane protein</topology>
    </subcellularLocation>
</comment>
<feature type="domain" description="DUF202" evidence="6">
    <location>
        <begin position="18"/>
        <end position="84"/>
    </location>
</feature>